<keyword evidence="2 4" id="KW-0472">Membrane</keyword>
<dbReference type="PANTHER" id="PTHR30329">
    <property type="entry name" value="STATOR ELEMENT OF FLAGELLAR MOTOR COMPLEX"/>
    <property type="match status" value="1"/>
</dbReference>
<evidence type="ECO:0000256" key="4">
    <source>
        <dbReference type="PROSITE-ProRule" id="PRU00473"/>
    </source>
</evidence>
<dbReference type="InterPro" id="IPR036737">
    <property type="entry name" value="OmpA-like_sf"/>
</dbReference>
<dbReference type="SUPFAM" id="SSF103088">
    <property type="entry name" value="OmpA-like"/>
    <property type="match status" value="1"/>
</dbReference>
<evidence type="ECO:0000259" key="7">
    <source>
        <dbReference type="PROSITE" id="PS51123"/>
    </source>
</evidence>
<evidence type="ECO:0000256" key="6">
    <source>
        <dbReference type="SAM" id="SignalP"/>
    </source>
</evidence>
<feature type="signal peptide" evidence="6">
    <location>
        <begin position="1"/>
        <end position="19"/>
    </location>
</feature>
<dbReference type="InterPro" id="IPR006664">
    <property type="entry name" value="OMP_bac"/>
</dbReference>
<dbReference type="PROSITE" id="PS51257">
    <property type="entry name" value="PROKAR_LIPOPROTEIN"/>
    <property type="match status" value="1"/>
</dbReference>
<protein>
    <submittedName>
        <fullName evidence="8">Outer membrane protein OmpA</fullName>
    </submittedName>
</protein>
<evidence type="ECO:0000256" key="5">
    <source>
        <dbReference type="SAM" id="MobiDB-lite"/>
    </source>
</evidence>
<dbReference type="AlphaFoldDB" id="A0A1G9IB04"/>
<comment type="subcellular location">
    <subcellularLocation>
        <location evidence="1">Cell outer membrane</location>
    </subcellularLocation>
</comment>
<dbReference type="GO" id="GO:0009279">
    <property type="term" value="C:cell outer membrane"/>
    <property type="evidence" value="ECO:0007669"/>
    <property type="project" value="UniProtKB-SubCell"/>
</dbReference>
<name>A0A1G9IB04_9ACTN</name>
<organism evidence="8 9">
    <name type="scientific">Nonomuraea jiangxiensis</name>
    <dbReference type="NCBI Taxonomy" id="633440"/>
    <lineage>
        <taxon>Bacteria</taxon>
        <taxon>Bacillati</taxon>
        <taxon>Actinomycetota</taxon>
        <taxon>Actinomycetes</taxon>
        <taxon>Streptosporangiales</taxon>
        <taxon>Streptosporangiaceae</taxon>
        <taxon>Nonomuraea</taxon>
    </lineage>
</organism>
<reference evidence="8 9" key="1">
    <citation type="submission" date="2016-10" db="EMBL/GenBank/DDBJ databases">
        <authorList>
            <person name="de Groot N.N."/>
        </authorList>
    </citation>
    <scope>NUCLEOTIDE SEQUENCE [LARGE SCALE GENOMIC DNA]</scope>
    <source>
        <strain evidence="8 9">CGMCC 4.6533</strain>
    </source>
</reference>
<feature type="chain" id="PRO_5038391523" evidence="6">
    <location>
        <begin position="20"/>
        <end position="517"/>
    </location>
</feature>
<dbReference type="PRINTS" id="PR01021">
    <property type="entry name" value="OMPADOMAIN"/>
</dbReference>
<dbReference type="STRING" id="633440.SAMN05421869_123132"/>
<feature type="region of interest" description="Disordered" evidence="5">
    <location>
        <begin position="325"/>
        <end position="386"/>
    </location>
</feature>
<dbReference type="CDD" id="cd07185">
    <property type="entry name" value="OmpA_C-like"/>
    <property type="match status" value="1"/>
</dbReference>
<dbReference type="InterPro" id="IPR006665">
    <property type="entry name" value="OmpA-like"/>
</dbReference>
<feature type="domain" description="OmpA-like" evidence="7">
    <location>
        <begin position="237"/>
        <end position="355"/>
    </location>
</feature>
<keyword evidence="6" id="KW-0732">Signal</keyword>
<proteinExistence type="predicted"/>
<dbReference type="Pfam" id="PF00691">
    <property type="entry name" value="OmpA"/>
    <property type="match status" value="1"/>
</dbReference>
<evidence type="ECO:0000256" key="3">
    <source>
        <dbReference type="ARBA" id="ARBA00023237"/>
    </source>
</evidence>
<feature type="region of interest" description="Disordered" evidence="5">
    <location>
        <begin position="22"/>
        <end position="54"/>
    </location>
</feature>
<feature type="compositionally biased region" description="Low complexity" evidence="5">
    <location>
        <begin position="22"/>
        <end position="46"/>
    </location>
</feature>
<dbReference type="InterPro" id="IPR050330">
    <property type="entry name" value="Bact_OuterMem_StrucFunc"/>
</dbReference>
<dbReference type="PROSITE" id="PS51123">
    <property type="entry name" value="OMPA_2"/>
    <property type="match status" value="1"/>
</dbReference>
<evidence type="ECO:0000256" key="2">
    <source>
        <dbReference type="ARBA" id="ARBA00023136"/>
    </source>
</evidence>
<dbReference type="EMBL" id="FNDJ01000023">
    <property type="protein sequence ID" value="SDL22381.1"/>
    <property type="molecule type" value="Genomic_DNA"/>
</dbReference>
<keyword evidence="3" id="KW-0998">Cell outer membrane</keyword>
<keyword evidence="9" id="KW-1185">Reference proteome</keyword>
<gene>
    <name evidence="8" type="ORF">SAMN05421869_123132</name>
</gene>
<accession>A0A1G9IB04</accession>
<evidence type="ECO:0000313" key="8">
    <source>
        <dbReference type="EMBL" id="SDL22381.1"/>
    </source>
</evidence>
<dbReference type="Gene3D" id="3.30.1330.60">
    <property type="entry name" value="OmpA-like domain"/>
    <property type="match status" value="1"/>
</dbReference>
<dbReference type="PANTHER" id="PTHR30329:SF21">
    <property type="entry name" value="LIPOPROTEIN YIAD-RELATED"/>
    <property type="match status" value="1"/>
</dbReference>
<evidence type="ECO:0000313" key="9">
    <source>
        <dbReference type="Proteomes" id="UP000199202"/>
    </source>
</evidence>
<feature type="compositionally biased region" description="Low complexity" evidence="5">
    <location>
        <begin position="352"/>
        <end position="365"/>
    </location>
</feature>
<evidence type="ECO:0000256" key="1">
    <source>
        <dbReference type="ARBA" id="ARBA00004442"/>
    </source>
</evidence>
<sequence>MAYRIVVPFIALLMISACAGPPQTAPSATSVPSPSSSQTAASTTSPGPGEQQAQPVLAETRSTLTPELKVEVVGLNRVKSKHLVIQVRLSNTGAEERLSWTGQMGDNTRPLGRIRWASGIGVLDTEAHALILPYKPADFPCLCTDQDRDGLGYFIDPGESISLYAVTPAPSGNPASTTVVTPVGPPMPNVPISDEPPAVPPGMLIPDPDAEPVTTVIRSLVTPSESLDQYEETADDGKNLQVSLSSDVLFAVNKATLTPKANAILTNTAELIDSSTGATVKVEGHADSSGTDAINDPLSERRAQAVQRALSELVNRQDVDFQAKGYGSRRPLYGNDTDEGKRRNRRVTVSFARPQPAATDQAATPSPSPTPGAEELTGTGKADGQPISMEVTGLRRLPGGLGLLTYRITNDGDREAWFNELHGARDWMSFKYRAAFNVTLTDVEAGRQYLPGRLQVPTGDDIDSYCACTDLSGVRLSSPKFGPGEAKEFWDLFALPAGATALNVKIASFRELTVPVQ</sequence>
<dbReference type="OrthoDB" id="9782229at2"/>
<dbReference type="Proteomes" id="UP000199202">
    <property type="component" value="Unassembled WGS sequence"/>
</dbReference>